<keyword evidence="3" id="KW-1185">Reference proteome</keyword>
<dbReference type="RefSeq" id="WP_256394459.1">
    <property type="nucleotide sequence ID" value="NZ_JANHDJ010000001.1"/>
</dbReference>
<accession>A0ABD6D3F1</accession>
<proteinExistence type="predicted"/>
<dbReference type="AlphaFoldDB" id="A0ABD6D3F1"/>
<dbReference type="PANTHER" id="PTHR48079:SF6">
    <property type="entry name" value="NAD(P)-BINDING DOMAIN-CONTAINING PROTEIN-RELATED"/>
    <property type="match status" value="1"/>
</dbReference>
<evidence type="ECO:0000259" key="1">
    <source>
        <dbReference type="Pfam" id="PF01370"/>
    </source>
</evidence>
<dbReference type="SUPFAM" id="SSF51735">
    <property type="entry name" value="NAD(P)-binding Rossmann-fold domains"/>
    <property type="match status" value="1"/>
</dbReference>
<dbReference type="CDD" id="cd05266">
    <property type="entry name" value="SDR_a4"/>
    <property type="match status" value="1"/>
</dbReference>
<dbReference type="EC" id="1.1.1.290" evidence="2"/>
<dbReference type="EMBL" id="JBHUDM010000001">
    <property type="protein sequence ID" value="MFD1640761.1"/>
    <property type="molecule type" value="Genomic_DNA"/>
</dbReference>
<organism evidence="2 3">
    <name type="scientific">Halohasta litorea</name>
    <dbReference type="NCBI Taxonomy" id="869891"/>
    <lineage>
        <taxon>Archaea</taxon>
        <taxon>Methanobacteriati</taxon>
        <taxon>Methanobacteriota</taxon>
        <taxon>Stenosarchaea group</taxon>
        <taxon>Halobacteria</taxon>
        <taxon>Halobacteriales</taxon>
        <taxon>Haloferacaceae</taxon>
        <taxon>Halohasta</taxon>
    </lineage>
</organism>
<dbReference type="GO" id="GO:0033711">
    <property type="term" value="F:4-phosphoerythronate dehydrogenase activity"/>
    <property type="evidence" value="ECO:0007669"/>
    <property type="project" value="UniProtKB-EC"/>
</dbReference>
<dbReference type="InterPro" id="IPR001509">
    <property type="entry name" value="Epimerase_deHydtase"/>
</dbReference>
<dbReference type="Proteomes" id="UP001597052">
    <property type="component" value="Unassembled WGS sequence"/>
</dbReference>
<protein>
    <submittedName>
        <fullName evidence="2">SDR family oxidoreductase</fullName>
        <ecNumber evidence="2">1.1.1.290</ecNumber>
    </submittedName>
</protein>
<gene>
    <name evidence="2" type="ORF">ACFSBW_02570</name>
</gene>
<reference evidence="2 3" key="1">
    <citation type="journal article" date="2019" name="Int. J. Syst. Evol. Microbiol.">
        <title>The Global Catalogue of Microorganisms (GCM) 10K type strain sequencing project: providing services to taxonomists for standard genome sequencing and annotation.</title>
        <authorList>
            <consortium name="The Broad Institute Genomics Platform"/>
            <consortium name="The Broad Institute Genome Sequencing Center for Infectious Disease"/>
            <person name="Wu L."/>
            <person name="Ma J."/>
        </authorList>
    </citation>
    <scope>NUCLEOTIDE SEQUENCE [LARGE SCALE GENOMIC DNA]</scope>
    <source>
        <strain evidence="2 3">CGMCC 1.10593</strain>
    </source>
</reference>
<dbReference type="Gene3D" id="3.40.50.720">
    <property type="entry name" value="NAD(P)-binding Rossmann-like Domain"/>
    <property type="match status" value="1"/>
</dbReference>
<evidence type="ECO:0000313" key="3">
    <source>
        <dbReference type="Proteomes" id="UP001597052"/>
    </source>
</evidence>
<dbReference type="InterPro" id="IPR036291">
    <property type="entry name" value="NAD(P)-bd_dom_sf"/>
</dbReference>
<sequence length="302" mass="33435">MADARVVILGCGYIGIELGRQLTEAGHDVVGVRRSEEGCAAIEDAGFASHRADLTDPDDVEALPAGDWLVFAASSGGRDAEAARRIYVDALADVIEEYGERESPPDRLVYTSSTGVYGDHDGAWVDESTPLEPTTEKTEVLVEAERIAREESAEYGIDGTVARFSGLYGPDRYRLERYIEGPVTEGYLNMVHREDAAGAVAYLLLQERARDEAVLVTDDEPVDKWTFADWLADECGLDSPPKRTKQERLTDDGLSAAARRRILTSKRCSNEKLRELGYSLRYPTFREGYRAAVDAYRNRTAK</sequence>
<dbReference type="InterPro" id="IPR051783">
    <property type="entry name" value="NAD(P)-dependent_oxidoreduct"/>
</dbReference>
<dbReference type="Pfam" id="PF01370">
    <property type="entry name" value="Epimerase"/>
    <property type="match status" value="1"/>
</dbReference>
<keyword evidence="2" id="KW-0560">Oxidoreductase</keyword>
<evidence type="ECO:0000313" key="2">
    <source>
        <dbReference type="EMBL" id="MFD1640761.1"/>
    </source>
</evidence>
<comment type="caution">
    <text evidence="2">The sequence shown here is derived from an EMBL/GenBank/DDBJ whole genome shotgun (WGS) entry which is preliminary data.</text>
</comment>
<name>A0ABD6D3F1_9EURY</name>
<dbReference type="PANTHER" id="PTHR48079">
    <property type="entry name" value="PROTEIN YEEZ"/>
    <property type="match status" value="1"/>
</dbReference>
<feature type="domain" description="NAD-dependent epimerase/dehydratase" evidence="1">
    <location>
        <begin position="7"/>
        <end position="173"/>
    </location>
</feature>